<evidence type="ECO:0000259" key="1">
    <source>
        <dbReference type="Pfam" id="PF13401"/>
    </source>
</evidence>
<name>A0ABW4XFZ3_9GAMM</name>
<sequence>MNKRKEINQVFTPRKSDVNTEMYVQRPVHEKSLSRALKRDSHTLVFGESGNGKSWLYKKVLDALGIKYVVANCANASRIGSITQEICKAIISPGTVNKLGFSEEKAAEINACFAKGAAKHTGNYEIEGDEPLLRAFKIFNDIDSSKKIVVLDNLESIFSSTSLMSELADIIILLDDSRYSDCNVNILIVGIPNGVLQYFSQTKNVESVANRILEIQKVDGLDSGQVMEVVKKGFTQLHIAITGNTLISLADHVHDVTLGIAQRVHEYCEALAYEIEENNWIYDKSLLNAADLQWLMQGLRQCYQVVESHLNSRATAVARRNQVIYCLAKITAHQFESSDIDALIRKEFPTTVPATNMGLGSILTDLSSGDTPLIVKNDKANTYSIKDPRYLMCIKIMLYKDSSAEQVVKKKFSR</sequence>
<dbReference type="InterPro" id="IPR027417">
    <property type="entry name" value="P-loop_NTPase"/>
</dbReference>
<evidence type="ECO:0000313" key="3">
    <source>
        <dbReference type="Proteomes" id="UP001597380"/>
    </source>
</evidence>
<feature type="domain" description="ORC1/DEAH AAA+ ATPase" evidence="1">
    <location>
        <begin position="39"/>
        <end position="194"/>
    </location>
</feature>
<dbReference type="Gene3D" id="3.40.50.300">
    <property type="entry name" value="P-loop containing nucleotide triphosphate hydrolases"/>
    <property type="match status" value="1"/>
</dbReference>
<gene>
    <name evidence="2" type="ORF">ACFSJ3_00300</name>
</gene>
<dbReference type="RefSeq" id="WP_345337757.1">
    <property type="nucleotide sequence ID" value="NZ_BAABLI010000003.1"/>
</dbReference>
<dbReference type="Proteomes" id="UP001597380">
    <property type="component" value="Unassembled WGS sequence"/>
</dbReference>
<keyword evidence="3" id="KW-1185">Reference proteome</keyword>
<dbReference type="SUPFAM" id="SSF52540">
    <property type="entry name" value="P-loop containing nucleoside triphosphate hydrolases"/>
    <property type="match status" value="1"/>
</dbReference>
<comment type="caution">
    <text evidence="2">The sequence shown here is derived from an EMBL/GenBank/DDBJ whole genome shotgun (WGS) entry which is preliminary data.</text>
</comment>
<dbReference type="InterPro" id="IPR049945">
    <property type="entry name" value="AAA_22"/>
</dbReference>
<dbReference type="EMBL" id="JBHUHT010000003">
    <property type="protein sequence ID" value="MFD2094411.1"/>
    <property type="molecule type" value="Genomic_DNA"/>
</dbReference>
<dbReference type="Pfam" id="PF13401">
    <property type="entry name" value="AAA_22"/>
    <property type="match status" value="1"/>
</dbReference>
<organism evidence="2 3">
    <name type="scientific">Corallincola platygyrae</name>
    <dbReference type="NCBI Taxonomy" id="1193278"/>
    <lineage>
        <taxon>Bacteria</taxon>
        <taxon>Pseudomonadati</taxon>
        <taxon>Pseudomonadota</taxon>
        <taxon>Gammaproteobacteria</taxon>
        <taxon>Alteromonadales</taxon>
        <taxon>Psychromonadaceae</taxon>
        <taxon>Corallincola</taxon>
    </lineage>
</organism>
<evidence type="ECO:0000313" key="2">
    <source>
        <dbReference type="EMBL" id="MFD2094411.1"/>
    </source>
</evidence>
<accession>A0ABW4XFZ3</accession>
<reference evidence="3" key="1">
    <citation type="journal article" date="2019" name="Int. J. Syst. Evol. Microbiol.">
        <title>The Global Catalogue of Microorganisms (GCM) 10K type strain sequencing project: providing services to taxonomists for standard genome sequencing and annotation.</title>
        <authorList>
            <consortium name="The Broad Institute Genomics Platform"/>
            <consortium name="The Broad Institute Genome Sequencing Center for Infectious Disease"/>
            <person name="Wu L."/>
            <person name="Ma J."/>
        </authorList>
    </citation>
    <scope>NUCLEOTIDE SEQUENCE [LARGE SCALE GENOMIC DNA]</scope>
    <source>
        <strain evidence="3">CGMCC 1.10992</strain>
    </source>
</reference>
<protein>
    <submittedName>
        <fullName evidence="2">AAA family ATPase</fullName>
    </submittedName>
</protein>
<proteinExistence type="predicted"/>